<dbReference type="Pfam" id="PF01436">
    <property type="entry name" value="NHL"/>
    <property type="match status" value="1"/>
</dbReference>
<dbReference type="SUPFAM" id="SSF63829">
    <property type="entry name" value="Calcium-dependent phosphotriesterase"/>
    <property type="match status" value="1"/>
</dbReference>
<comment type="similarity">
    <text evidence="3">In the C-terminal section; belongs to the peptidyl-alpha-hydroxyglycine alpha-amidating lyase family.</text>
</comment>
<dbReference type="Pfam" id="PF03712">
    <property type="entry name" value="Cu2_monoox_C"/>
    <property type="match status" value="1"/>
</dbReference>
<feature type="binding site" evidence="13">
    <location>
        <position position="216"/>
    </location>
    <ligand>
        <name>Cu(2+)</name>
        <dbReference type="ChEBI" id="CHEBI:29036"/>
        <label>1</label>
        <note>catalytic</note>
    </ligand>
</feature>
<dbReference type="InterPro" id="IPR000720">
    <property type="entry name" value="PHM/PAL"/>
</dbReference>
<evidence type="ECO:0000256" key="17">
    <source>
        <dbReference type="SAM" id="Phobius"/>
    </source>
</evidence>
<feature type="binding site" evidence="13">
    <location>
        <position position="286"/>
    </location>
    <ligand>
        <name>Cu(2+)</name>
        <dbReference type="ChEBI" id="CHEBI:29036"/>
        <label>1</label>
        <note>catalytic</note>
    </ligand>
</feature>
<evidence type="ECO:0000256" key="10">
    <source>
        <dbReference type="ARBA" id="ARBA00023239"/>
    </source>
</evidence>
<evidence type="ECO:0000256" key="13">
    <source>
        <dbReference type="PIRSR" id="PIRSR600720-2"/>
    </source>
</evidence>
<dbReference type="Gene3D" id="2.120.10.30">
    <property type="entry name" value="TolB, C-terminal domain"/>
    <property type="match status" value="1"/>
</dbReference>
<evidence type="ECO:0000256" key="11">
    <source>
        <dbReference type="ARBA" id="ARBA00023268"/>
    </source>
</evidence>
<dbReference type="Pfam" id="PF01082">
    <property type="entry name" value="Cu2_monooxygen"/>
    <property type="match status" value="1"/>
</dbReference>
<evidence type="ECO:0000256" key="9">
    <source>
        <dbReference type="ARBA" id="ARBA00023180"/>
    </source>
</evidence>
<feature type="binding site" evidence="13">
    <location>
        <position position="78"/>
    </location>
    <ligand>
        <name>Cu(2+)</name>
        <dbReference type="ChEBI" id="CHEBI:29036"/>
        <label>1</label>
        <note>catalytic</note>
    </ligand>
</feature>
<dbReference type="GO" id="GO:0006518">
    <property type="term" value="P:peptide metabolic process"/>
    <property type="evidence" value="ECO:0007669"/>
    <property type="project" value="InterPro"/>
</dbReference>
<comment type="similarity">
    <text evidence="4">In the N-terminal section; belongs to the copper type II ascorbate-dependent monooxygenase family.</text>
</comment>
<dbReference type="GO" id="GO:0005507">
    <property type="term" value="F:copper ion binding"/>
    <property type="evidence" value="ECO:0007669"/>
    <property type="project" value="InterPro"/>
</dbReference>
<evidence type="ECO:0000256" key="16">
    <source>
        <dbReference type="SAM" id="MobiDB-lite"/>
    </source>
</evidence>
<dbReference type="GO" id="GO:0016020">
    <property type="term" value="C:membrane"/>
    <property type="evidence" value="ECO:0007669"/>
    <property type="project" value="InterPro"/>
</dbReference>
<keyword evidence="10" id="KW-0456">Lyase</keyword>
<name>A0A0V1IDR5_TRIPS</name>
<dbReference type="InterPro" id="IPR000323">
    <property type="entry name" value="Cu2_ascorb_mOase_N"/>
</dbReference>
<dbReference type="PANTHER" id="PTHR10680:SF14">
    <property type="entry name" value="PEPTIDYL-GLYCINE ALPHA-AMIDATING MONOOXYGENASE"/>
    <property type="match status" value="1"/>
</dbReference>
<dbReference type="PANTHER" id="PTHR10680">
    <property type="entry name" value="PEPTIDYL-GLYCINE ALPHA-AMIDATING MONOOXYGENASE"/>
    <property type="match status" value="1"/>
</dbReference>
<evidence type="ECO:0000256" key="3">
    <source>
        <dbReference type="ARBA" id="ARBA00006026"/>
    </source>
</evidence>
<evidence type="ECO:0000256" key="1">
    <source>
        <dbReference type="ARBA" id="ARBA00000686"/>
    </source>
</evidence>
<proteinExistence type="inferred from homology"/>
<comment type="caution">
    <text evidence="21">The sequence shown here is derived from an EMBL/GenBank/DDBJ whole genome shotgun (WGS) entry which is preliminary data.</text>
</comment>
<dbReference type="AlphaFoldDB" id="A0A0V1IDR5"/>
<feature type="non-terminal residue" evidence="21">
    <location>
        <position position="1"/>
    </location>
</feature>
<feature type="chain" id="PRO_5006879860" evidence="18">
    <location>
        <begin position="31"/>
        <end position="809"/>
    </location>
</feature>
<keyword evidence="11" id="KW-0511">Multifunctional enzyme</keyword>
<comment type="catalytic activity">
    <reaction evidence="1">
        <text>a [peptide]-C-terminal (2S)-2-hydroxyglycine = a [peptide]-C-terminal amide + glyoxylate</text>
        <dbReference type="Rhea" id="RHEA:20924"/>
        <dbReference type="Rhea" id="RHEA-COMP:13485"/>
        <dbReference type="Rhea" id="RHEA-COMP:15321"/>
        <dbReference type="ChEBI" id="CHEBI:36655"/>
        <dbReference type="ChEBI" id="CHEBI:137001"/>
        <dbReference type="ChEBI" id="CHEBI:142768"/>
        <dbReference type="EC" id="4.3.2.5"/>
    </reaction>
</comment>
<keyword evidence="17" id="KW-1133">Transmembrane helix</keyword>
<feature type="repeat" description="NHL" evidence="15">
    <location>
        <begin position="473"/>
        <end position="510"/>
    </location>
</feature>
<keyword evidence="13" id="KW-0186">Copper</keyword>
<dbReference type="PRINTS" id="PR00790">
    <property type="entry name" value="PAMONOXGNASE"/>
</dbReference>
<comment type="cofactor">
    <cofactor evidence="2">
        <name>Zn(2+)</name>
        <dbReference type="ChEBI" id="CHEBI:29105"/>
    </cofactor>
</comment>
<evidence type="ECO:0000256" key="5">
    <source>
        <dbReference type="ARBA" id="ARBA00022723"/>
    </source>
</evidence>
<keyword evidence="6 18" id="KW-0732">Signal</keyword>
<feature type="disulfide bond" evidence="14">
    <location>
        <begin position="54"/>
        <end position="98"/>
    </location>
</feature>
<dbReference type="SUPFAM" id="SSF49742">
    <property type="entry name" value="PHM/PNGase F"/>
    <property type="match status" value="2"/>
</dbReference>
<gene>
    <name evidence="21" type="primary">pam-a</name>
    <name evidence="21" type="ORF">T4B_13093</name>
</gene>
<dbReference type="Proteomes" id="UP000054805">
    <property type="component" value="Unassembled WGS sequence"/>
</dbReference>
<evidence type="ECO:0000256" key="14">
    <source>
        <dbReference type="PIRSR" id="PIRSR600720-3"/>
    </source>
</evidence>
<dbReference type="InterPro" id="IPR024548">
    <property type="entry name" value="Cu2_monoox_C"/>
</dbReference>
<feature type="disulfide bond" evidence="14">
    <location>
        <begin position="265"/>
        <end position="287"/>
    </location>
</feature>
<feature type="binding site" evidence="13">
    <location>
        <position position="79"/>
    </location>
    <ligand>
        <name>Cu(2+)</name>
        <dbReference type="ChEBI" id="CHEBI:29036"/>
        <label>1</label>
        <note>catalytic</note>
    </ligand>
</feature>
<reference evidence="21 22" key="1">
    <citation type="submission" date="2015-01" db="EMBL/GenBank/DDBJ databases">
        <title>Evolution of Trichinella species and genotypes.</title>
        <authorList>
            <person name="Korhonen P.K."/>
            <person name="Edoardo P."/>
            <person name="Giuseppe L.R."/>
            <person name="Gasser R.B."/>
        </authorList>
    </citation>
    <scope>NUCLEOTIDE SEQUENCE [LARGE SCALE GENOMIC DNA]</scope>
    <source>
        <strain evidence="21">ISS588</strain>
    </source>
</reference>
<protein>
    <submittedName>
        <fullName evidence="21">Peptidyl-glycine alpha-amidating monooxygenase A</fullName>
    </submittedName>
</protein>
<evidence type="ECO:0000256" key="15">
    <source>
        <dbReference type="PROSITE-ProRule" id="PRU00504"/>
    </source>
</evidence>
<keyword evidence="22" id="KW-1185">Reference proteome</keyword>
<feature type="compositionally biased region" description="Acidic residues" evidence="16">
    <location>
        <begin position="779"/>
        <end position="794"/>
    </location>
</feature>
<evidence type="ECO:0000256" key="8">
    <source>
        <dbReference type="ARBA" id="ARBA00023157"/>
    </source>
</evidence>
<dbReference type="InterPro" id="IPR014784">
    <property type="entry name" value="Cu2_ascorb_mOase-like_C"/>
</dbReference>
<evidence type="ECO:0000256" key="12">
    <source>
        <dbReference type="ARBA" id="ARBA00048431"/>
    </source>
</evidence>
<keyword evidence="8 14" id="KW-1015">Disulfide bond</keyword>
<keyword evidence="9" id="KW-0325">Glycoprotein</keyword>
<feature type="transmembrane region" description="Helical" evidence="17">
    <location>
        <begin position="717"/>
        <end position="745"/>
    </location>
</feature>
<dbReference type="EMBL" id="JYDS01000223">
    <property type="protein sequence ID" value="KRZ20950.1"/>
    <property type="molecule type" value="Genomic_DNA"/>
</dbReference>
<dbReference type="GO" id="GO:0004598">
    <property type="term" value="F:peptidylamidoglycolate lyase activity"/>
    <property type="evidence" value="ECO:0007669"/>
    <property type="project" value="UniProtKB-EC"/>
</dbReference>
<comment type="cofactor">
    <cofactor evidence="13">
        <name>Cu(2+)</name>
        <dbReference type="ChEBI" id="CHEBI:29036"/>
    </cofactor>
    <text evidence="13">Binds 2 Cu(2+) ions per subunit.</text>
</comment>
<keyword evidence="17" id="KW-0472">Membrane</keyword>
<evidence type="ECO:0000259" key="19">
    <source>
        <dbReference type="Pfam" id="PF01082"/>
    </source>
</evidence>
<dbReference type="Gene3D" id="2.60.120.230">
    <property type="match status" value="1"/>
</dbReference>
<dbReference type="PROSITE" id="PS51125">
    <property type="entry name" value="NHL"/>
    <property type="match status" value="1"/>
</dbReference>
<keyword evidence="21" id="KW-0560">Oxidoreductase</keyword>
<feature type="disulfide bond" evidence="14">
    <location>
        <begin position="198"/>
        <end position="309"/>
    </location>
</feature>
<evidence type="ECO:0000256" key="18">
    <source>
        <dbReference type="SAM" id="SignalP"/>
    </source>
</evidence>
<organism evidence="21 22">
    <name type="scientific">Trichinella pseudospiralis</name>
    <name type="common">Parasitic roundworm</name>
    <dbReference type="NCBI Taxonomy" id="6337"/>
    <lineage>
        <taxon>Eukaryota</taxon>
        <taxon>Metazoa</taxon>
        <taxon>Ecdysozoa</taxon>
        <taxon>Nematoda</taxon>
        <taxon>Enoplea</taxon>
        <taxon>Dorylaimia</taxon>
        <taxon>Trichinellida</taxon>
        <taxon>Trichinellidae</taxon>
        <taxon>Trichinella</taxon>
    </lineage>
</organism>
<evidence type="ECO:0000313" key="22">
    <source>
        <dbReference type="Proteomes" id="UP000054805"/>
    </source>
</evidence>
<feature type="binding site" evidence="13">
    <location>
        <position position="144"/>
    </location>
    <ligand>
        <name>Cu(2+)</name>
        <dbReference type="ChEBI" id="CHEBI:29036"/>
        <label>1</label>
        <note>catalytic</note>
    </ligand>
</feature>
<evidence type="ECO:0000313" key="21">
    <source>
        <dbReference type="EMBL" id="KRZ20950.1"/>
    </source>
</evidence>
<feature type="binding site" evidence="13">
    <location>
        <position position="214"/>
    </location>
    <ligand>
        <name>Cu(2+)</name>
        <dbReference type="ChEBI" id="CHEBI:29036"/>
        <label>1</label>
        <note>catalytic</note>
    </ligand>
</feature>
<dbReference type="InterPro" id="IPR036939">
    <property type="entry name" value="Cu2_ascorb_mOase_N_sf"/>
</dbReference>
<feature type="region of interest" description="Disordered" evidence="16">
    <location>
        <begin position="779"/>
        <end position="809"/>
    </location>
</feature>
<dbReference type="InterPro" id="IPR011042">
    <property type="entry name" value="6-blade_b-propeller_TolB-like"/>
</dbReference>
<dbReference type="InterPro" id="IPR001258">
    <property type="entry name" value="NHL_repeat"/>
</dbReference>
<dbReference type="GO" id="GO:0005576">
    <property type="term" value="C:extracellular region"/>
    <property type="evidence" value="ECO:0007669"/>
    <property type="project" value="TreeGrafter"/>
</dbReference>
<keyword evidence="5 13" id="KW-0479">Metal-binding</keyword>
<dbReference type="Gene3D" id="2.60.120.310">
    <property type="entry name" value="Copper type II, ascorbate-dependent monooxygenase, N-terminal domain"/>
    <property type="match status" value="1"/>
</dbReference>
<keyword evidence="7" id="KW-0677">Repeat</keyword>
<comment type="catalytic activity">
    <reaction evidence="12">
        <text>a [peptide]-C-terminal glycine + 2 L-ascorbate + O2 = a [peptide]-C-terminal (2S)-2-hydroxyglycine + 2 monodehydro-L-ascorbate radical + H2O</text>
        <dbReference type="Rhea" id="RHEA:21452"/>
        <dbReference type="Rhea" id="RHEA-COMP:13486"/>
        <dbReference type="Rhea" id="RHEA-COMP:15321"/>
        <dbReference type="ChEBI" id="CHEBI:15377"/>
        <dbReference type="ChEBI" id="CHEBI:15379"/>
        <dbReference type="ChEBI" id="CHEBI:38290"/>
        <dbReference type="ChEBI" id="CHEBI:59513"/>
        <dbReference type="ChEBI" id="CHEBI:137000"/>
        <dbReference type="ChEBI" id="CHEBI:142768"/>
        <dbReference type="EC" id="1.14.17.3"/>
    </reaction>
</comment>
<feature type="domain" description="Copper type II ascorbate-dependent monooxygenase N-terminal" evidence="19">
    <location>
        <begin position="44"/>
        <end position="146"/>
    </location>
</feature>
<keyword evidence="17" id="KW-0812">Transmembrane</keyword>
<accession>A0A0V1IDR5</accession>
<feature type="domain" description="Copper type II ascorbate-dependent monooxygenase C-terminal" evidence="20">
    <location>
        <begin position="171"/>
        <end position="321"/>
    </location>
</feature>
<evidence type="ECO:0000256" key="6">
    <source>
        <dbReference type="ARBA" id="ARBA00022729"/>
    </source>
</evidence>
<dbReference type="CDD" id="cd14958">
    <property type="entry name" value="NHL_PAL_like"/>
    <property type="match status" value="1"/>
</dbReference>
<dbReference type="InterPro" id="IPR008977">
    <property type="entry name" value="PHM/PNGase_F_dom_sf"/>
</dbReference>
<evidence type="ECO:0000256" key="7">
    <source>
        <dbReference type="ARBA" id="ARBA00022737"/>
    </source>
</evidence>
<dbReference type="GO" id="GO:0004504">
    <property type="term" value="F:peptidylglycine monooxygenase activity"/>
    <property type="evidence" value="ECO:0007669"/>
    <property type="project" value="UniProtKB-EC"/>
</dbReference>
<sequence length="809" mass="91585">LSRHPMVEYWTSRFCRLLFFCLLVFGSIHALNGVYELDLKMPGKMPSKDEEYLCYGIKVEQPGYITEFIPIAEVSRVHHMIVFGAMINDNAPGSVWRCEGSLGVPSAKILYAWARNAPALKMPNGVGVPISGSSTVNYLILQMHYNLKFIGSVLDYSGVTMKVTSNHPNYVAGVYILYADGSVSIPPKISEFPMNISCAVEENVIIHPFAYRTHAHSLGRIITGYKYRGNKWTLIGKGNPQWPQWFYPVKDKITITRGDTIAAQCIFDSTSRRNTTKIGAHGMDEMCNFYMYYFVELKHLDVLEDFSSCGSSADESLFSQYPADANKPLPPNPVFERQAKMVAERFGPELIDDWLQSLDVAIGQISGIAIDADDNVLIFHRGPRIWDEQSFDLDNMYLQQDKGPIRNDTVLVISPTGKLLKRWGGGLFYMPHGIFVDHKKKLWLTDVALHQVFRFDFESSMEELILGKRFIPGGNLESFCKPAAVAVSKDDLVFVADGYCNSRVMKFSYDGKFLQVIDLYSIQGHRNAFDYMQVVHSLAINDEKQELLVTDRENSRLVIFKFNGTLSGFIKEKHMHGAIYGITYCPKMNVFYVINNQLARETVAPVEIRVFAFESESYRLLYSFKPDNFVCLDYYYNFVDFKNTHSIACSLNCSNIYIICSFNNHFIVALGHGLPNTLLKFNIHAISSPVHVEENADNANLLMESSNELSMFDSHTFYTTIILCMVAAIILAMAVAAVMVGCRVLHRRQGSSSNKDRSNHPLLKNSKWRQGFQPLSTEDIDAVDYTSDDSDDREDLLYSSSQMKKTSDL</sequence>
<evidence type="ECO:0000259" key="20">
    <source>
        <dbReference type="Pfam" id="PF03712"/>
    </source>
</evidence>
<feature type="signal peptide" evidence="18">
    <location>
        <begin position="1"/>
        <end position="30"/>
    </location>
</feature>
<keyword evidence="21" id="KW-0503">Monooxygenase</keyword>
<evidence type="ECO:0000256" key="2">
    <source>
        <dbReference type="ARBA" id="ARBA00001947"/>
    </source>
</evidence>
<evidence type="ECO:0000256" key="4">
    <source>
        <dbReference type="ARBA" id="ARBA00010263"/>
    </source>
</evidence>